<dbReference type="CDD" id="cd06257">
    <property type="entry name" value="DnaJ"/>
    <property type="match status" value="1"/>
</dbReference>
<sequence>MNEKSCFELWIHLRRNQAKTMKITRPTNQLPKLKPDQSMDIPLSSSLNSAKLFLACPLAKNLLLRTNKFSIISCKACRKSGEKRGIIESYEVLSLDFNNSGVDEIKKAYRNMALRWHPDVCDPDRRAECTQMFMHVNKAYKTLLDQTLQEEYSWELGSRDKRGNDELSRERWESQLFELRRRSQKEGSWGSRMRAQLRHT</sequence>
<keyword evidence="3" id="KW-1185">Reference proteome</keyword>
<evidence type="ECO:0000313" key="3">
    <source>
        <dbReference type="Proteomes" id="UP001642360"/>
    </source>
</evidence>
<dbReference type="PANTHER" id="PTHR45090">
    <property type="entry name" value="CHAPERONE PROTEIN DNAJ 20 CHLOROPLASTIC"/>
    <property type="match status" value="1"/>
</dbReference>
<gene>
    <name evidence="2" type="ORF">ILEXP_LOCUS43991</name>
</gene>
<protein>
    <recommendedName>
        <fullName evidence="1">J domain-containing protein</fullName>
    </recommendedName>
</protein>
<reference evidence="2 3" key="1">
    <citation type="submission" date="2024-02" db="EMBL/GenBank/DDBJ databases">
        <authorList>
            <person name="Vignale AGUSTIN F."/>
            <person name="Sosa J E."/>
            <person name="Modenutti C."/>
        </authorList>
    </citation>
    <scope>NUCLEOTIDE SEQUENCE [LARGE SCALE GENOMIC DNA]</scope>
</reference>
<comment type="caution">
    <text evidence="2">The sequence shown here is derived from an EMBL/GenBank/DDBJ whole genome shotgun (WGS) entry which is preliminary data.</text>
</comment>
<proteinExistence type="predicted"/>
<dbReference type="PROSITE" id="PS50076">
    <property type="entry name" value="DNAJ_2"/>
    <property type="match status" value="1"/>
</dbReference>
<accession>A0ABC8TYU7</accession>
<dbReference type="InterPro" id="IPR001623">
    <property type="entry name" value="DnaJ_domain"/>
</dbReference>
<organism evidence="2 3">
    <name type="scientific">Ilex paraguariensis</name>
    <name type="common">yerba mate</name>
    <dbReference type="NCBI Taxonomy" id="185542"/>
    <lineage>
        <taxon>Eukaryota</taxon>
        <taxon>Viridiplantae</taxon>
        <taxon>Streptophyta</taxon>
        <taxon>Embryophyta</taxon>
        <taxon>Tracheophyta</taxon>
        <taxon>Spermatophyta</taxon>
        <taxon>Magnoliopsida</taxon>
        <taxon>eudicotyledons</taxon>
        <taxon>Gunneridae</taxon>
        <taxon>Pentapetalae</taxon>
        <taxon>asterids</taxon>
        <taxon>campanulids</taxon>
        <taxon>Aquifoliales</taxon>
        <taxon>Aquifoliaceae</taxon>
        <taxon>Ilex</taxon>
    </lineage>
</organism>
<dbReference type="InterPro" id="IPR036869">
    <property type="entry name" value="J_dom_sf"/>
</dbReference>
<dbReference type="PANTHER" id="PTHR45090:SF8">
    <property type="entry name" value="J DOMAIN-CONTAINING PROTEIN"/>
    <property type="match status" value="1"/>
</dbReference>
<dbReference type="AlphaFoldDB" id="A0ABC8TYU7"/>
<dbReference type="Gene3D" id="1.10.287.110">
    <property type="entry name" value="DnaJ domain"/>
    <property type="match status" value="1"/>
</dbReference>
<dbReference type="InterPro" id="IPR053232">
    <property type="entry name" value="DnaJ_C/III_chloroplastic"/>
</dbReference>
<feature type="domain" description="J" evidence="1">
    <location>
        <begin position="88"/>
        <end position="168"/>
    </location>
</feature>
<dbReference type="SMART" id="SM00271">
    <property type="entry name" value="DnaJ"/>
    <property type="match status" value="1"/>
</dbReference>
<name>A0ABC8TYU7_9AQUA</name>
<dbReference type="Proteomes" id="UP001642360">
    <property type="component" value="Unassembled WGS sequence"/>
</dbReference>
<evidence type="ECO:0000313" key="2">
    <source>
        <dbReference type="EMBL" id="CAK9174260.1"/>
    </source>
</evidence>
<dbReference type="SUPFAM" id="SSF46565">
    <property type="entry name" value="Chaperone J-domain"/>
    <property type="match status" value="1"/>
</dbReference>
<evidence type="ECO:0000259" key="1">
    <source>
        <dbReference type="PROSITE" id="PS50076"/>
    </source>
</evidence>
<dbReference type="EMBL" id="CAUOFW020006314">
    <property type="protein sequence ID" value="CAK9174260.1"/>
    <property type="molecule type" value="Genomic_DNA"/>
</dbReference>
<dbReference type="Pfam" id="PF00226">
    <property type="entry name" value="DnaJ"/>
    <property type="match status" value="1"/>
</dbReference>